<feature type="compositionally biased region" description="Low complexity" evidence="1">
    <location>
        <begin position="269"/>
        <end position="280"/>
    </location>
</feature>
<gene>
    <name evidence="2" type="ORF">M407DRAFT_24265</name>
</gene>
<dbReference type="OrthoDB" id="3267352at2759"/>
<organism evidence="2 3">
    <name type="scientific">Tulasnella calospora MUT 4182</name>
    <dbReference type="NCBI Taxonomy" id="1051891"/>
    <lineage>
        <taxon>Eukaryota</taxon>
        <taxon>Fungi</taxon>
        <taxon>Dikarya</taxon>
        <taxon>Basidiomycota</taxon>
        <taxon>Agaricomycotina</taxon>
        <taxon>Agaricomycetes</taxon>
        <taxon>Cantharellales</taxon>
        <taxon>Tulasnellaceae</taxon>
        <taxon>Tulasnella</taxon>
    </lineage>
</organism>
<dbReference type="HOGENOM" id="CLU_358314_0_0_1"/>
<feature type="region of interest" description="Disordered" evidence="1">
    <location>
        <begin position="49"/>
        <end position="68"/>
    </location>
</feature>
<evidence type="ECO:0000256" key="1">
    <source>
        <dbReference type="SAM" id="MobiDB-lite"/>
    </source>
</evidence>
<feature type="compositionally biased region" description="Low complexity" evidence="1">
    <location>
        <begin position="74"/>
        <end position="85"/>
    </location>
</feature>
<dbReference type="AlphaFoldDB" id="A0A0C3QI52"/>
<feature type="region of interest" description="Disordered" evidence="1">
    <location>
        <begin position="73"/>
        <end position="299"/>
    </location>
</feature>
<feature type="compositionally biased region" description="Polar residues" evidence="1">
    <location>
        <begin position="202"/>
        <end position="213"/>
    </location>
</feature>
<proteinExistence type="predicted"/>
<feature type="compositionally biased region" description="Polar residues" evidence="1">
    <location>
        <begin position="233"/>
        <end position="251"/>
    </location>
</feature>
<reference evidence="3" key="2">
    <citation type="submission" date="2015-01" db="EMBL/GenBank/DDBJ databases">
        <title>Evolutionary Origins and Diversification of the Mycorrhizal Mutualists.</title>
        <authorList>
            <consortium name="DOE Joint Genome Institute"/>
            <consortium name="Mycorrhizal Genomics Consortium"/>
            <person name="Kohler A."/>
            <person name="Kuo A."/>
            <person name="Nagy L.G."/>
            <person name="Floudas D."/>
            <person name="Copeland A."/>
            <person name="Barry K.W."/>
            <person name="Cichocki N."/>
            <person name="Veneault-Fourrey C."/>
            <person name="LaButti K."/>
            <person name="Lindquist E.A."/>
            <person name="Lipzen A."/>
            <person name="Lundell T."/>
            <person name="Morin E."/>
            <person name="Murat C."/>
            <person name="Riley R."/>
            <person name="Ohm R."/>
            <person name="Sun H."/>
            <person name="Tunlid A."/>
            <person name="Henrissat B."/>
            <person name="Grigoriev I.V."/>
            <person name="Hibbett D.S."/>
            <person name="Martin F."/>
        </authorList>
    </citation>
    <scope>NUCLEOTIDE SEQUENCE [LARGE SCALE GENOMIC DNA]</scope>
    <source>
        <strain evidence="3">MUT 4182</strain>
    </source>
</reference>
<evidence type="ECO:0000313" key="3">
    <source>
        <dbReference type="Proteomes" id="UP000054248"/>
    </source>
</evidence>
<dbReference type="Proteomes" id="UP000054248">
    <property type="component" value="Unassembled WGS sequence"/>
</dbReference>
<feature type="compositionally biased region" description="Polar residues" evidence="1">
    <location>
        <begin position="170"/>
        <end position="193"/>
    </location>
</feature>
<keyword evidence="3" id="KW-1185">Reference proteome</keyword>
<protein>
    <submittedName>
        <fullName evidence="2">Uncharacterized protein</fullName>
    </submittedName>
</protein>
<evidence type="ECO:0000313" key="2">
    <source>
        <dbReference type="EMBL" id="KIO26416.1"/>
    </source>
</evidence>
<feature type="compositionally biased region" description="Low complexity" evidence="1">
    <location>
        <begin position="52"/>
        <end position="65"/>
    </location>
</feature>
<dbReference type="EMBL" id="KN823024">
    <property type="protein sequence ID" value="KIO26416.1"/>
    <property type="molecule type" value="Genomic_DNA"/>
</dbReference>
<feature type="region of interest" description="Disordered" evidence="1">
    <location>
        <begin position="443"/>
        <end position="505"/>
    </location>
</feature>
<sequence length="727" mass="79249">MAAKNGRVAENILREQTLEREFTMAGGTVTDGINAQSRLNELRVPVDAAGRSPSSLIAAASSSPLTEEDRFLFRRGPPQTPTRTPSHLSTVAQPQGSRVKTSHLTAAPARPPQTLQPSASASSAQQTVIDVDTGSCPPNVGSRPPDAGSRPPNVAEEDCSSFHRGPPQTPNRTPSHLSTVPQPQDAGFNTSHLTVAPARPPQTLQPSASTNGAQRRAVDVDAGSRPPNVGSCPPNSTQGKAATTGQRNAPSHQVPLAPRPPTASLTMESSAPPLSSATLPPALPTPPVQHGRSTASEQNLRDSWAQAGMEPDRQKKDAPVRVEVRKYEDFNDPFAPTSVQYLNVPLVSRQGGGFSCKLSDILGPLSVIESPLKERTSRIYRVGPLAELVTLGNGSDVTNPGSTQLLGNPFINTHDVERTEWNGMELFTGVKIFYEQRPMRTLETGLQVEDQPERLPPRQPRPPTRAKHSTITGSSTSGKKRSRRQRSPSATGESNPGSDSPPFDPEDEFYPFLRRLLALDPKTLPGQWHVKTARDALNRHLAVTAGVKATEAFGWRISSATELHARREGDEGEEIDIIPIPEAIRGLSVTKHDLQRVFGFSGDTTWWTLDKRWSKKELKGAKTVLAWVENPDAMIANEETGEEEERFPHLNRILFNKLKSVVALDKAGKYTWRMGLVLETTATAGGAPHYGPRGGDRIWIQRTWTMTEEEERKVLNGFEEAVKECHY</sequence>
<feature type="compositionally biased region" description="Low complexity" evidence="1">
    <location>
        <begin position="112"/>
        <end position="127"/>
    </location>
</feature>
<reference evidence="2 3" key="1">
    <citation type="submission" date="2014-04" db="EMBL/GenBank/DDBJ databases">
        <authorList>
            <consortium name="DOE Joint Genome Institute"/>
            <person name="Kuo A."/>
            <person name="Girlanda M."/>
            <person name="Perotto S."/>
            <person name="Kohler A."/>
            <person name="Nagy L.G."/>
            <person name="Floudas D."/>
            <person name="Copeland A."/>
            <person name="Barry K.W."/>
            <person name="Cichocki N."/>
            <person name="Veneault-Fourrey C."/>
            <person name="LaButti K."/>
            <person name="Lindquist E.A."/>
            <person name="Lipzen A."/>
            <person name="Lundell T."/>
            <person name="Morin E."/>
            <person name="Murat C."/>
            <person name="Sun H."/>
            <person name="Tunlid A."/>
            <person name="Henrissat B."/>
            <person name="Grigoriev I.V."/>
            <person name="Hibbett D.S."/>
            <person name="Martin F."/>
            <person name="Nordberg H.P."/>
            <person name="Cantor M.N."/>
            <person name="Hua S.X."/>
        </authorList>
    </citation>
    <scope>NUCLEOTIDE SEQUENCE [LARGE SCALE GENOMIC DNA]</scope>
    <source>
        <strain evidence="2 3">MUT 4182</strain>
    </source>
</reference>
<accession>A0A0C3QI52</accession>
<feature type="compositionally biased region" description="Polar residues" evidence="1">
    <location>
        <begin position="86"/>
        <end position="104"/>
    </location>
</feature>
<name>A0A0C3QI52_9AGAM</name>